<feature type="transmembrane region" description="Helical" evidence="1">
    <location>
        <begin position="21"/>
        <end position="43"/>
    </location>
</feature>
<evidence type="ECO:0000313" key="3">
    <source>
        <dbReference type="Proteomes" id="UP000324800"/>
    </source>
</evidence>
<gene>
    <name evidence="2" type="ORF">EZS28_009040</name>
</gene>
<evidence type="ECO:0000313" key="2">
    <source>
        <dbReference type="EMBL" id="KAA6395431.1"/>
    </source>
</evidence>
<comment type="caution">
    <text evidence="2">The sequence shown here is derived from an EMBL/GenBank/DDBJ whole genome shotgun (WGS) entry which is preliminary data.</text>
</comment>
<feature type="transmembrane region" description="Helical" evidence="1">
    <location>
        <begin position="79"/>
        <end position="98"/>
    </location>
</feature>
<evidence type="ECO:0000256" key="1">
    <source>
        <dbReference type="SAM" id="Phobius"/>
    </source>
</evidence>
<organism evidence="2 3">
    <name type="scientific">Streblomastix strix</name>
    <dbReference type="NCBI Taxonomy" id="222440"/>
    <lineage>
        <taxon>Eukaryota</taxon>
        <taxon>Metamonada</taxon>
        <taxon>Preaxostyla</taxon>
        <taxon>Oxymonadida</taxon>
        <taxon>Streblomastigidae</taxon>
        <taxon>Streblomastix</taxon>
    </lineage>
</organism>
<protein>
    <submittedName>
        <fullName evidence="2">Uncharacterized protein</fullName>
    </submittedName>
</protein>
<dbReference type="EMBL" id="SNRW01001686">
    <property type="protein sequence ID" value="KAA6395431.1"/>
    <property type="molecule type" value="Genomic_DNA"/>
</dbReference>
<keyword evidence="1" id="KW-0812">Transmembrane</keyword>
<keyword evidence="1" id="KW-1133">Transmembrane helix</keyword>
<feature type="transmembrane region" description="Helical" evidence="1">
    <location>
        <begin position="49"/>
        <end position="70"/>
    </location>
</feature>
<reference evidence="2 3" key="1">
    <citation type="submission" date="2019-03" db="EMBL/GenBank/DDBJ databases">
        <title>Single cell metagenomics reveals metabolic interactions within the superorganism composed of flagellate Streblomastix strix and complex community of Bacteroidetes bacteria on its surface.</title>
        <authorList>
            <person name="Treitli S.C."/>
            <person name="Kolisko M."/>
            <person name="Husnik F."/>
            <person name="Keeling P."/>
            <person name="Hampl V."/>
        </authorList>
    </citation>
    <scope>NUCLEOTIDE SEQUENCE [LARGE SCALE GENOMIC DNA]</scope>
    <source>
        <strain evidence="2">ST1C</strain>
    </source>
</reference>
<name>A0A5J4WKP7_9EUKA</name>
<dbReference type="Proteomes" id="UP000324800">
    <property type="component" value="Unassembled WGS sequence"/>
</dbReference>
<proteinExistence type="predicted"/>
<sequence length="164" mass="18138">MSGIYAPFQETQRNWSKIVPIVFIIIAGIYSVSSAAVGVVFGFTNHYQGILSALFVLLVFGGIIALTLFVRSGKLDTKYIFIIIILAVALLFSSFFIFTTTSFTADNFTDCFKEKAIYDKLSGNCVSCSPGECLDFDVFSKDREARSICFKPEDAKLVEACSRQ</sequence>
<accession>A0A5J4WKP7</accession>
<keyword evidence="1" id="KW-0472">Membrane</keyword>
<dbReference type="AlphaFoldDB" id="A0A5J4WKP7"/>